<dbReference type="InterPro" id="IPR036354">
    <property type="entry name" value="Prot_inh_pot1_sf"/>
</dbReference>
<dbReference type="Pfam" id="PF00280">
    <property type="entry name" value="potato_inhibit"/>
    <property type="match status" value="1"/>
</dbReference>
<reference evidence="4" key="3">
    <citation type="submission" date="2022-06" db="UniProtKB">
        <authorList>
            <consortium name="EnsemblPlants"/>
        </authorList>
    </citation>
    <scope>IDENTIFICATION</scope>
</reference>
<comment type="similarity">
    <text evidence="1">Belongs to the protease inhibitor I13 (potato type I serine protease inhibitor) family.</text>
</comment>
<dbReference type="GO" id="GO:0004867">
    <property type="term" value="F:serine-type endopeptidase inhibitor activity"/>
    <property type="evidence" value="ECO:0007669"/>
    <property type="project" value="UniProtKB-KW"/>
</dbReference>
<evidence type="ECO:0008006" key="6">
    <source>
        <dbReference type="Google" id="ProtNLM"/>
    </source>
</evidence>
<sequence>MPKVPGEAKRTLWRANSSNVYKYHGFSWPRVVGLKVHNAKRIIRKGKPELHFEVLPENAMRSCVSRNFHVTLIVDKHNRVVETPHV</sequence>
<dbReference type="PANTHER" id="PTHR33091:SF115">
    <property type="entry name" value="MBD DOMAIN-CONTAINING PROTEIN"/>
    <property type="match status" value="1"/>
</dbReference>
<organism evidence="4 5">
    <name type="scientific">Triticum urartu</name>
    <name type="common">Red wild einkorn</name>
    <name type="synonym">Crithodium urartu</name>
    <dbReference type="NCBI Taxonomy" id="4572"/>
    <lineage>
        <taxon>Eukaryota</taxon>
        <taxon>Viridiplantae</taxon>
        <taxon>Streptophyta</taxon>
        <taxon>Embryophyta</taxon>
        <taxon>Tracheophyta</taxon>
        <taxon>Spermatophyta</taxon>
        <taxon>Magnoliopsida</taxon>
        <taxon>Liliopsida</taxon>
        <taxon>Poales</taxon>
        <taxon>Poaceae</taxon>
        <taxon>BOP clade</taxon>
        <taxon>Pooideae</taxon>
        <taxon>Triticodae</taxon>
        <taxon>Triticeae</taxon>
        <taxon>Triticinae</taxon>
        <taxon>Triticum</taxon>
    </lineage>
</organism>
<dbReference type="GO" id="GO:0009611">
    <property type="term" value="P:response to wounding"/>
    <property type="evidence" value="ECO:0007669"/>
    <property type="project" value="InterPro"/>
</dbReference>
<dbReference type="Gene3D" id="3.30.10.10">
    <property type="entry name" value="Trypsin Inhibitor V, subunit A"/>
    <property type="match status" value="1"/>
</dbReference>
<evidence type="ECO:0000256" key="1">
    <source>
        <dbReference type="ARBA" id="ARBA00008210"/>
    </source>
</evidence>
<dbReference type="PANTHER" id="PTHR33091">
    <property type="entry name" value="PROTEIN, PUTATIVE, EXPRESSED-RELATED"/>
    <property type="match status" value="1"/>
</dbReference>
<name>A0A8R7JVM9_TRIUA</name>
<reference evidence="5" key="1">
    <citation type="journal article" date="2013" name="Nature">
        <title>Draft genome of the wheat A-genome progenitor Triticum urartu.</title>
        <authorList>
            <person name="Ling H.Q."/>
            <person name="Zhao S."/>
            <person name="Liu D."/>
            <person name="Wang J."/>
            <person name="Sun H."/>
            <person name="Zhang C."/>
            <person name="Fan H."/>
            <person name="Li D."/>
            <person name="Dong L."/>
            <person name="Tao Y."/>
            <person name="Gao C."/>
            <person name="Wu H."/>
            <person name="Li Y."/>
            <person name="Cui Y."/>
            <person name="Guo X."/>
            <person name="Zheng S."/>
            <person name="Wang B."/>
            <person name="Yu K."/>
            <person name="Liang Q."/>
            <person name="Yang W."/>
            <person name="Lou X."/>
            <person name="Chen J."/>
            <person name="Feng M."/>
            <person name="Jian J."/>
            <person name="Zhang X."/>
            <person name="Luo G."/>
            <person name="Jiang Y."/>
            <person name="Liu J."/>
            <person name="Wang Z."/>
            <person name="Sha Y."/>
            <person name="Zhang B."/>
            <person name="Wu H."/>
            <person name="Tang D."/>
            <person name="Shen Q."/>
            <person name="Xue P."/>
            <person name="Zou S."/>
            <person name="Wang X."/>
            <person name="Liu X."/>
            <person name="Wang F."/>
            <person name="Yang Y."/>
            <person name="An X."/>
            <person name="Dong Z."/>
            <person name="Zhang K."/>
            <person name="Zhang X."/>
            <person name="Luo M.C."/>
            <person name="Dvorak J."/>
            <person name="Tong Y."/>
            <person name="Wang J."/>
            <person name="Yang H."/>
            <person name="Li Z."/>
            <person name="Wang D."/>
            <person name="Zhang A."/>
            <person name="Wang J."/>
        </authorList>
    </citation>
    <scope>NUCLEOTIDE SEQUENCE</scope>
    <source>
        <strain evidence="5">cv. G1812</strain>
    </source>
</reference>
<evidence type="ECO:0000313" key="5">
    <source>
        <dbReference type="Proteomes" id="UP000015106"/>
    </source>
</evidence>
<evidence type="ECO:0000313" key="4">
    <source>
        <dbReference type="EnsemblPlants" id="TuG1812G0100000396.01.T01"/>
    </source>
</evidence>
<evidence type="ECO:0000256" key="2">
    <source>
        <dbReference type="ARBA" id="ARBA00022690"/>
    </source>
</evidence>
<dbReference type="EnsemblPlants" id="TuG1812G0100000396.01.T01">
    <property type="protein sequence ID" value="TuG1812G0100000396.01.T01"/>
    <property type="gene ID" value="TuG1812G0100000396.01"/>
</dbReference>
<accession>A0A8R7JVM9</accession>
<keyword evidence="3" id="KW-0722">Serine protease inhibitor</keyword>
<dbReference type="AlphaFoldDB" id="A0A8R7JVM9"/>
<dbReference type="Proteomes" id="UP000015106">
    <property type="component" value="Chromosome 1"/>
</dbReference>
<reference evidence="4" key="2">
    <citation type="submission" date="2018-03" db="EMBL/GenBank/DDBJ databases">
        <title>The Triticum urartu genome reveals the dynamic nature of wheat genome evolution.</title>
        <authorList>
            <person name="Ling H."/>
            <person name="Ma B."/>
            <person name="Shi X."/>
            <person name="Liu H."/>
            <person name="Dong L."/>
            <person name="Sun H."/>
            <person name="Cao Y."/>
            <person name="Gao Q."/>
            <person name="Zheng S."/>
            <person name="Li Y."/>
            <person name="Yu Y."/>
            <person name="Du H."/>
            <person name="Qi M."/>
            <person name="Li Y."/>
            <person name="Yu H."/>
            <person name="Cui Y."/>
            <person name="Wang N."/>
            <person name="Chen C."/>
            <person name="Wu H."/>
            <person name="Zhao Y."/>
            <person name="Zhang J."/>
            <person name="Li Y."/>
            <person name="Zhou W."/>
            <person name="Zhang B."/>
            <person name="Hu W."/>
            <person name="Eijk M."/>
            <person name="Tang J."/>
            <person name="Witsenboer H."/>
            <person name="Zhao S."/>
            <person name="Li Z."/>
            <person name="Zhang A."/>
            <person name="Wang D."/>
            <person name="Liang C."/>
        </authorList>
    </citation>
    <scope>NUCLEOTIDE SEQUENCE [LARGE SCALE GENOMIC DNA]</scope>
    <source>
        <strain evidence="4">cv. G1812</strain>
    </source>
</reference>
<keyword evidence="5" id="KW-1185">Reference proteome</keyword>
<evidence type="ECO:0000256" key="3">
    <source>
        <dbReference type="ARBA" id="ARBA00022900"/>
    </source>
</evidence>
<proteinExistence type="inferred from homology"/>
<protein>
    <recommendedName>
        <fullName evidence="6">Subtilisin inhibitor 1</fullName>
    </recommendedName>
</protein>
<dbReference type="SUPFAM" id="SSF54654">
    <property type="entry name" value="CI-2 family of serine protease inhibitors"/>
    <property type="match status" value="1"/>
</dbReference>
<keyword evidence="2" id="KW-0646">Protease inhibitor</keyword>
<dbReference type="InterPro" id="IPR000864">
    <property type="entry name" value="Prot_inh_pot1"/>
</dbReference>
<dbReference type="Gramene" id="TuG1812G0100000396.01.T01">
    <property type="protein sequence ID" value="TuG1812G0100000396.01.T01"/>
    <property type="gene ID" value="TuG1812G0100000396.01"/>
</dbReference>